<feature type="region of interest" description="Disordered" evidence="10">
    <location>
        <begin position="406"/>
        <end position="437"/>
    </location>
</feature>
<evidence type="ECO:0000256" key="5">
    <source>
        <dbReference type="ARBA" id="ARBA00023002"/>
    </source>
</evidence>
<evidence type="ECO:0000256" key="8">
    <source>
        <dbReference type="ARBA" id="ARBA00048543"/>
    </source>
</evidence>
<feature type="compositionally biased region" description="Polar residues" evidence="10">
    <location>
        <begin position="413"/>
        <end position="423"/>
    </location>
</feature>
<dbReference type="Gene3D" id="3.40.50.720">
    <property type="entry name" value="NAD(P)-binding Rossmann-like Domain"/>
    <property type="match status" value="1"/>
</dbReference>
<feature type="binding site" evidence="9">
    <location>
        <position position="238"/>
    </location>
    <ligand>
        <name>1-deoxy-D-xylulose 5-phosphate</name>
        <dbReference type="ChEBI" id="CHEBI:57792"/>
    </ligand>
</feature>
<dbReference type="Pfam" id="PF08436">
    <property type="entry name" value="DXP_redisom_C"/>
    <property type="match status" value="1"/>
</dbReference>
<keyword evidence="14" id="KW-0413">Isomerase</keyword>
<gene>
    <name evidence="9" type="primary">dxr</name>
    <name evidence="14" type="ORF">ER308_04945</name>
</gene>
<feature type="binding site" evidence="9">
    <location>
        <position position="20"/>
    </location>
    <ligand>
        <name>NADPH</name>
        <dbReference type="ChEBI" id="CHEBI:57783"/>
    </ligand>
</feature>
<dbReference type="SUPFAM" id="SSF69055">
    <property type="entry name" value="1-deoxy-D-xylulose-5-phosphate reductoisomerase, C-terminal domain"/>
    <property type="match status" value="1"/>
</dbReference>
<dbReference type="OrthoDB" id="9806546at2"/>
<dbReference type="Pfam" id="PF13288">
    <property type="entry name" value="DXPR_C"/>
    <property type="match status" value="1"/>
</dbReference>
<dbReference type="InterPro" id="IPR026877">
    <property type="entry name" value="DXPR_C"/>
</dbReference>
<evidence type="ECO:0000256" key="10">
    <source>
        <dbReference type="SAM" id="MobiDB-lite"/>
    </source>
</evidence>
<feature type="binding site" evidence="9">
    <location>
        <position position="129"/>
    </location>
    <ligand>
        <name>NADPH</name>
        <dbReference type="ChEBI" id="CHEBI:57783"/>
    </ligand>
</feature>
<proteinExistence type="inferred from homology"/>
<evidence type="ECO:0000256" key="4">
    <source>
        <dbReference type="ARBA" id="ARBA00022857"/>
    </source>
</evidence>
<feature type="binding site" evidence="9">
    <location>
        <position position="244"/>
    </location>
    <ligand>
        <name>1-deoxy-D-xylulose 5-phosphate</name>
        <dbReference type="ChEBI" id="CHEBI:57792"/>
    </ligand>
</feature>
<accession>A0A411YCH5</accession>
<feature type="binding site" evidence="9">
    <location>
        <position position="46"/>
    </location>
    <ligand>
        <name>NADPH</name>
        <dbReference type="ChEBI" id="CHEBI:57783"/>
    </ligand>
</feature>
<dbReference type="EMBL" id="CP036402">
    <property type="protein sequence ID" value="QBI18953.1"/>
    <property type="molecule type" value="Genomic_DNA"/>
</dbReference>
<feature type="binding site" evidence="9">
    <location>
        <position position="225"/>
    </location>
    <ligand>
        <name>1-deoxy-D-xylulose 5-phosphate</name>
        <dbReference type="ChEBI" id="CHEBI:57792"/>
    </ligand>
</feature>
<dbReference type="HAMAP" id="MF_00183">
    <property type="entry name" value="DXP_reductoisom"/>
    <property type="match status" value="1"/>
</dbReference>
<dbReference type="AlphaFoldDB" id="A0A411YCH5"/>
<feature type="binding site" evidence="9">
    <location>
        <position position="178"/>
    </location>
    <ligand>
        <name>Mn(2+)</name>
        <dbReference type="ChEBI" id="CHEBI:29035"/>
    </ligand>
</feature>
<comment type="pathway">
    <text evidence="1 9">Isoprenoid biosynthesis; isopentenyl diphosphate biosynthesis via DXP pathway; isopentenyl diphosphate from 1-deoxy-D-xylulose 5-phosphate: step 1/6.</text>
</comment>
<dbReference type="FunFam" id="3.40.50.720:FF:000045">
    <property type="entry name" value="1-deoxy-D-xylulose 5-phosphate reductoisomerase"/>
    <property type="match status" value="1"/>
</dbReference>
<feature type="binding site" evidence="9">
    <location>
        <position position="22"/>
    </location>
    <ligand>
        <name>NADPH</name>
        <dbReference type="ChEBI" id="CHEBI:57783"/>
    </ligand>
</feature>
<feature type="binding site" evidence="9">
    <location>
        <position position="176"/>
    </location>
    <ligand>
        <name>Mn(2+)</name>
        <dbReference type="ChEBI" id="CHEBI:29035"/>
    </ligand>
</feature>
<name>A0A411YCH5_9ACTN</name>
<feature type="domain" description="DXP reductoisomerase C-terminal" evidence="13">
    <location>
        <begin position="287"/>
        <end position="403"/>
    </location>
</feature>
<dbReference type="InterPro" id="IPR003821">
    <property type="entry name" value="DXP_reductoisomerase"/>
</dbReference>
<feature type="binding site" evidence="9">
    <location>
        <position position="231"/>
    </location>
    <ligand>
        <name>NADPH</name>
        <dbReference type="ChEBI" id="CHEBI:57783"/>
    </ligand>
</feature>
<dbReference type="SUPFAM" id="SSF51735">
    <property type="entry name" value="NAD(P)-binding Rossmann-fold domains"/>
    <property type="match status" value="1"/>
</dbReference>
<evidence type="ECO:0000256" key="7">
    <source>
        <dbReference type="ARBA" id="ARBA00023229"/>
    </source>
</evidence>
<evidence type="ECO:0000259" key="11">
    <source>
        <dbReference type="Pfam" id="PF02670"/>
    </source>
</evidence>
<protein>
    <recommendedName>
        <fullName evidence="9">1-deoxy-D-xylulose 5-phosphate reductoisomerase</fullName>
        <shortName evidence="9">DXP reductoisomerase</shortName>
        <ecNumber evidence="9">1.1.1.267</ecNumber>
    </recommendedName>
    <alternativeName>
        <fullName evidence="9">1-deoxyxylulose-5-phosphate reductoisomerase</fullName>
    </alternativeName>
    <alternativeName>
        <fullName evidence="9">2-C-methyl-D-erythritol 4-phosphate synthase</fullName>
    </alternativeName>
</protein>
<dbReference type="PIRSF" id="PIRSF006205">
    <property type="entry name" value="Dxp_reductismrs"/>
    <property type="match status" value="1"/>
</dbReference>
<feature type="binding site" evidence="9">
    <location>
        <position position="130"/>
    </location>
    <ligand>
        <name>1-deoxy-D-xylulose 5-phosphate</name>
        <dbReference type="ChEBI" id="CHEBI:57792"/>
    </ligand>
</feature>
<organism evidence="14 15">
    <name type="scientific">Egibacter rhizosphaerae</name>
    <dbReference type="NCBI Taxonomy" id="1670831"/>
    <lineage>
        <taxon>Bacteria</taxon>
        <taxon>Bacillati</taxon>
        <taxon>Actinomycetota</taxon>
        <taxon>Nitriliruptoria</taxon>
        <taxon>Egibacterales</taxon>
        <taxon>Egibacteraceae</taxon>
        <taxon>Egibacter</taxon>
    </lineage>
</organism>
<dbReference type="SUPFAM" id="SSF55347">
    <property type="entry name" value="Glyceraldehyde-3-phosphate dehydrogenase-like, C-terminal domain"/>
    <property type="match status" value="1"/>
</dbReference>
<dbReference type="InterPro" id="IPR013512">
    <property type="entry name" value="DXP_reductoisomerase_N"/>
</dbReference>
<feature type="binding site" evidence="9">
    <location>
        <position position="131"/>
    </location>
    <ligand>
        <name>NADPH</name>
        <dbReference type="ChEBI" id="CHEBI:57783"/>
    </ligand>
</feature>
<dbReference type="GO" id="GO:0016853">
    <property type="term" value="F:isomerase activity"/>
    <property type="evidence" value="ECO:0007669"/>
    <property type="project" value="UniProtKB-KW"/>
</dbReference>
<dbReference type="PANTHER" id="PTHR30525">
    <property type="entry name" value="1-DEOXY-D-XYLULOSE 5-PHOSPHATE REDUCTOISOMERASE"/>
    <property type="match status" value="1"/>
</dbReference>
<keyword evidence="15" id="KW-1185">Reference proteome</keyword>
<evidence type="ECO:0000259" key="13">
    <source>
        <dbReference type="Pfam" id="PF13288"/>
    </source>
</evidence>
<dbReference type="InterPro" id="IPR036291">
    <property type="entry name" value="NAD(P)-bd_dom_sf"/>
</dbReference>
<keyword evidence="9" id="KW-0460">Magnesium</keyword>
<feature type="domain" description="1-deoxy-D-xylulose 5-phosphate reductoisomerase C-terminal" evidence="12">
    <location>
        <begin position="172"/>
        <end position="255"/>
    </location>
</feature>
<dbReference type="InterPro" id="IPR013644">
    <property type="entry name" value="DXP_reductoisomerase_C"/>
</dbReference>
<reference evidence="14 15" key="1">
    <citation type="submission" date="2019-01" db="EMBL/GenBank/DDBJ databases">
        <title>Egibacter rhizosphaerae EGI 80759T.</title>
        <authorList>
            <person name="Chen D.-D."/>
            <person name="Tian Y."/>
            <person name="Jiao J.-Y."/>
            <person name="Zhang X.-T."/>
            <person name="Zhang Y.-G."/>
            <person name="Zhang Y."/>
            <person name="Xiao M."/>
            <person name="Shu W.-S."/>
            <person name="Li W.-J."/>
        </authorList>
    </citation>
    <scope>NUCLEOTIDE SEQUENCE [LARGE SCALE GENOMIC DNA]</scope>
    <source>
        <strain evidence="14 15">EGI 80759</strain>
    </source>
</reference>
<keyword evidence="7 9" id="KW-0414">Isoprene biosynthesis</keyword>
<keyword evidence="3 9" id="KW-0479">Metal-binding</keyword>
<feature type="binding site" evidence="9">
    <location>
        <position position="45"/>
    </location>
    <ligand>
        <name>NADPH</name>
        <dbReference type="ChEBI" id="CHEBI:57783"/>
    </ligand>
</feature>
<dbReference type="GO" id="GO:0051484">
    <property type="term" value="P:isopentenyl diphosphate biosynthetic process, methylerythritol 4-phosphate pathway involved in terpenoid biosynthetic process"/>
    <property type="evidence" value="ECO:0007669"/>
    <property type="project" value="TreeGrafter"/>
</dbReference>
<dbReference type="EC" id="1.1.1.267" evidence="9"/>
<keyword evidence="4 9" id="KW-0521">NADP</keyword>
<dbReference type="UniPathway" id="UPA00056">
    <property type="reaction ID" value="UER00092"/>
</dbReference>
<feature type="binding site" evidence="9">
    <location>
        <position position="47"/>
    </location>
    <ligand>
        <name>NADPH</name>
        <dbReference type="ChEBI" id="CHEBI:57783"/>
    </ligand>
</feature>
<dbReference type="InterPro" id="IPR036169">
    <property type="entry name" value="DXPR_C_sf"/>
</dbReference>
<feature type="binding site" evidence="9">
    <location>
        <position position="247"/>
    </location>
    <ligand>
        <name>Mn(2+)</name>
        <dbReference type="ChEBI" id="CHEBI:29035"/>
    </ligand>
</feature>
<feature type="binding site" evidence="9">
    <location>
        <position position="19"/>
    </location>
    <ligand>
        <name>NADPH</name>
        <dbReference type="ChEBI" id="CHEBI:57783"/>
    </ligand>
</feature>
<evidence type="ECO:0000256" key="6">
    <source>
        <dbReference type="ARBA" id="ARBA00023211"/>
    </source>
</evidence>
<dbReference type="GO" id="GO:0070402">
    <property type="term" value="F:NADPH binding"/>
    <property type="evidence" value="ECO:0007669"/>
    <property type="project" value="InterPro"/>
</dbReference>
<sequence length="437" mass="44848">MTVSDAASGATTVAILGSTGSIGRQALEVVDASPGRFDVIALAGGRNVGAIAEQAERYGAGVVVMADPEAAARLRSQAPVGVTVRGGADAIVELAGRPADVVLNGIAGAAGLRASLAALEAGNWLALANKESLIVGGRLLARAAGRGRSRTDGAPRTVATEPPLSGVVIPHVLPVDSEHSALAQALRGVRPEEVARLVVTASGGPFRGWRRADLEGVRPEDALRHPTWDMGALITINSATLANKGLEVIEAHLLFGVAFDAIEVILHPQSVVHGMVEMVDGATIAKLSPPDMRLPIQLALGAPARVAHAPARLDWTAARTLAFEPVDRPTFPMLDLALTAGRSGGTAPAVYNAANEVAVEAFLAGELGFLGIPAVVAAVLDTSEAIEPDDVDTVLEVDAWARARAHEHVSGSARHTGTRTATRSRGDPAGPGTRGIE</sequence>
<dbReference type="KEGG" id="erz:ER308_04945"/>
<feature type="binding site" evidence="9">
    <location>
        <position position="21"/>
    </location>
    <ligand>
        <name>NADPH</name>
        <dbReference type="ChEBI" id="CHEBI:57783"/>
    </ligand>
</feature>
<feature type="binding site" evidence="9">
    <location>
        <position position="202"/>
    </location>
    <ligand>
        <name>1-deoxy-D-xylulose 5-phosphate</name>
        <dbReference type="ChEBI" id="CHEBI:57792"/>
    </ligand>
</feature>
<dbReference type="PANTHER" id="PTHR30525:SF0">
    <property type="entry name" value="1-DEOXY-D-XYLULOSE 5-PHOSPHATE REDUCTOISOMERASE, CHLOROPLASTIC"/>
    <property type="match status" value="1"/>
</dbReference>
<evidence type="ECO:0000256" key="1">
    <source>
        <dbReference type="ARBA" id="ARBA00005094"/>
    </source>
</evidence>
<evidence type="ECO:0000313" key="14">
    <source>
        <dbReference type="EMBL" id="QBI18953.1"/>
    </source>
</evidence>
<dbReference type="Gene3D" id="1.10.1740.10">
    <property type="match status" value="1"/>
</dbReference>
<evidence type="ECO:0000313" key="15">
    <source>
        <dbReference type="Proteomes" id="UP000291469"/>
    </source>
</evidence>
<keyword evidence="6 9" id="KW-0464">Manganese</keyword>
<evidence type="ECO:0000256" key="2">
    <source>
        <dbReference type="ARBA" id="ARBA00006825"/>
    </source>
</evidence>
<feature type="binding site" evidence="9">
    <location>
        <position position="177"/>
    </location>
    <ligand>
        <name>1-deoxy-D-xylulose 5-phosphate</name>
        <dbReference type="ChEBI" id="CHEBI:57792"/>
    </ligand>
</feature>
<evidence type="ECO:0000256" key="9">
    <source>
        <dbReference type="HAMAP-Rule" id="MF_00183"/>
    </source>
</evidence>
<feature type="domain" description="1-deoxy-D-xylulose 5-phosphate reductoisomerase N-terminal" evidence="11">
    <location>
        <begin position="13"/>
        <end position="137"/>
    </location>
</feature>
<dbReference type="Proteomes" id="UP000291469">
    <property type="component" value="Chromosome"/>
</dbReference>
<comment type="cofactor">
    <cofactor evidence="9">
        <name>Mg(2+)</name>
        <dbReference type="ChEBI" id="CHEBI:18420"/>
    </cofactor>
    <cofactor evidence="9">
        <name>Mn(2+)</name>
        <dbReference type="ChEBI" id="CHEBI:29035"/>
    </cofactor>
</comment>
<dbReference type="GO" id="GO:0030145">
    <property type="term" value="F:manganese ion binding"/>
    <property type="evidence" value="ECO:0007669"/>
    <property type="project" value="TreeGrafter"/>
</dbReference>
<dbReference type="GO" id="GO:0030604">
    <property type="term" value="F:1-deoxy-D-xylulose-5-phosphate reductoisomerase activity"/>
    <property type="evidence" value="ECO:0007669"/>
    <property type="project" value="UniProtKB-UniRule"/>
</dbReference>
<dbReference type="RefSeq" id="WP_131153950.1">
    <property type="nucleotide sequence ID" value="NZ_CP036402.1"/>
</dbReference>
<evidence type="ECO:0000259" key="12">
    <source>
        <dbReference type="Pfam" id="PF08436"/>
    </source>
</evidence>
<comment type="similarity">
    <text evidence="2 9">Belongs to the DXR family.</text>
</comment>
<keyword evidence="5 9" id="KW-0560">Oxidoreductase</keyword>
<feature type="binding site" evidence="9">
    <location>
        <position position="243"/>
    </location>
    <ligand>
        <name>1-deoxy-D-xylulose 5-phosphate</name>
        <dbReference type="ChEBI" id="CHEBI:57792"/>
    </ligand>
</feature>
<evidence type="ECO:0000256" key="3">
    <source>
        <dbReference type="ARBA" id="ARBA00022723"/>
    </source>
</evidence>
<comment type="function">
    <text evidence="9">Catalyzes the NADPH-dependent rearrangement and reduction of 1-deoxy-D-xylulose-5-phosphate (DXP) to 2-C-methyl-D-erythritol 4-phosphate (MEP).</text>
</comment>
<dbReference type="Pfam" id="PF02670">
    <property type="entry name" value="DXP_reductoisom"/>
    <property type="match status" value="1"/>
</dbReference>
<feature type="binding site" evidence="9">
    <location>
        <position position="247"/>
    </location>
    <ligand>
        <name>1-deoxy-D-xylulose 5-phosphate</name>
        <dbReference type="ChEBI" id="CHEBI:57792"/>
    </ligand>
</feature>
<feature type="binding site" evidence="9">
    <location>
        <position position="178"/>
    </location>
    <ligand>
        <name>1-deoxy-D-xylulose 5-phosphate</name>
        <dbReference type="ChEBI" id="CHEBI:57792"/>
    </ligand>
</feature>
<comment type="catalytic activity">
    <reaction evidence="8">
        <text>2-C-methyl-D-erythritol 4-phosphate + NADP(+) = 1-deoxy-D-xylulose 5-phosphate + NADPH + H(+)</text>
        <dbReference type="Rhea" id="RHEA:13717"/>
        <dbReference type="ChEBI" id="CHEBI:15378"/>
        <dbReference type="ChEBI" id="CHEBI:57783"/>
        <dbReference type="ChEBI" id="CHEBI:57792"/>
        <dbReference type="ChEBI" id="CHEBI:58262"/>
        <dbReference type="ChEBI" id="CHEBI:58349"/>
        <dbReference type="EC" id="1.1.1.267"/>
    </reaction>
    <physiologicalReaction direction="right-to-left" evidence="8">
        <dbReference type="Rhea" id="RHEA:13719"/>
    </physiologicalReaction>
</comment>